<evidence type="ECO:0000259" key="5">
    <source>
        <dbReference type="PROSITE" id="PS50893"/>
    </source>
</evidence>
<protein>
    <submittedName>
        <fullName evidence="6">ABC transporter ATP-binding protein</fullName>
    </submittedName>
</protein>
<evidence type="ECO:0000256" key="2">
    <source>
        <dbReference type="ARBA" id="ARBA00022741"/>
    </source>
</evidence>
<keyword evidence="2" id="KW-0547">Nucleotide-binding</keyword>
<dbReference type="InterPro" id="IPR003439">
    <property type="entry name" value="ABC_transporter-like_ATP-bd"/>
</dbReference>
<dbReference type="FunFam" id="3.40.50.300:FF:000032">
    <property type="entry name" value="Export ABC transporter ATP-binding protein"/>
    <property type="match status" value="1"/>
</dbReference>
<dbReference type="GO" id="GO:0005524">
    <property type="term" value="F:ATP binding"/>
    <property type="evidence" value="ECO:0007669"/>
    <property type="project" value="UniProtKB-KW"/>
</dbReference>
<reference evidence="6 7" key="1">
    <citation type="submission" date="2017-10" db="EMBL/GenBank/DDBJ databases">
        <title>Bifidobacterium genomics.</title>
        <authorList>
            <person name="Lugli G.A."/>
            <person name="Milani C."/>
            <person name="Mancabelli L."/>
        </authorList>
    </citation>
    <scope>NUCLEOTIDE SEQUENCE [LARGE SCALE GENOMIC DNA]</scope>
    <source>
        <strain evidence="6 7">1460B</strain>
    </source>
</reference>
<evidence type="ECO:0000313" key="6">
    <source>
        <dbReference type="EMBL" id="PKV10272.1"/>
    </source>
</evidence>
<comment type="caution">
    <text evidence="6">The sequence shown here is derived from an EMBL/GenBank/DDBJ whole genome shotgun (WGS) entry which is preliminary data.</text>
</comment>
<dbReference type="PANTHER" id="PTHR24220:SF685">
    <property type="entry name" value="ABC TRANSPORTER RELATED"/>
    <property type="match status" value="1"/>
</dbReference>
<dbReference type="PANTHER" id="PTHR24220">
    <property type="entry name" value="IMPORT ATP-BINDING PROTEIN"/>
    <property type="match status" value="1"/>
</dbReference>
<sequence>MMTERKATMQHRAIKDPYAQPLILDKICYDYGRRQKQGARVLDEISLECQAGTWTAIMGPSGAGKSTLLYCAAGLLQVRQGRVAIAGEDLTRMKEKELTRLRRDHIGFVFQDYNLVNAFTCLQNTMLSSLFGGRKISAQAALSALSNVGLEGYANTYPADMSGGQQQRVAIARSLAASPEIIMADEPTGALDTHSSREVMDLFDLAVRSGQTILMVTHDPNVAARAHRVIFLQDGRIQAACPGGDPQTIAQQLASMDAAPNQEAFSPPLAVPSDQPR</sequence>
<proteinExistence type="predicted"/>
<dbReference type="EMBL" id="PCHJ01000007">
    <property type="protein sequence ID" value="PKV10272.1"/>
    <property type="molecule type" value="Genomic_DNA"/>
</dbReference>
<dbReference type="GO" id="GO:0016887">
    <property type="term" value="F:ATP hydrolysis activity"/>
    <property type="evidence" value="ECO:0007669"/>
    <property type="project" value="InterPro"/>
</dbReference>
<evidence type="ECO:0000256" key="4">
    <source>
        <dbReference type="SAM" id="MobiDB-lite"/>
    </source>
</evidence>
<keyword evidence="3 6" id="KW-0067">ATP-binding</keyword>
<dbReference type="InterPro" id="IPR017911">
    <property type="entry name" value="MacB-like_ATP-bd"/>
</dbReference>
<dbReference type="SUPFAM" id="SSF52540">
    <property type="entry name" value="P-loop containing nucleoside triphosphate hydrolases"/>
    <property type="match status" value="1"/>
</dbReference>
<dbReference type="InterPro" id="IPR017871">
    <property type="entry name" value="ABC_transporter-like_CS"/>
</dbReference>
<feature type="domain" description="ABC transporter" evidence="5">
    <location>
        <begin position="22"/>
        <end position="259"/>
    </location>
</feature>
<dbReference type="GO" id="GO:0005886">
    <property type="term" value="C:plasma membrane"/>
    <property type="evidence" value="ECO:0007669"/>
    <property type="project" value="TreeGrafter"/>
</dbReference>
<dbReference type="InterPro" id="IPR027417">
    <property type="entry name" value="P-loop_NTPase"/>
</dbReference>
<dbReference type="InterPro" id="IPR003593">
    <property type="entry name" value="AAA+_ATPase"/>
</dbReference>
<accession>A0A2N3RCR9</accession>
<evidence type="ECO:0000313" key="7">
    <source>
        <dbReference type="Proteomes" id="UP000233731"/>
    </source>
</evidence>
<dbReference type="Gene3D" id="3.40.50.300">
    <property type="entry name" value="P-loop containing nucleotide triphosphate hydrolases"/>
    <property type="match status" value="1"/>
</dbReference>
<dbReference type="Pfam" id="PF00005">
    <property type="entry name" value="ABC_tran"/>
    <property type="match status" value="1"/>
</dbReference>
<dbReference type="InterPro" id="IPR015854">
    <property type="entry name" value="ABC_transpr_LolD-like"/>
</dbReference>
<evidence type="ECO:0000256" key="3">
    <source>
        <dbReference type="ARBA" id="ARBA00022840"/>
    </source>
</evidence>
<dbReference type="CDD" id="cd03255">
    <property type="entry name" value="ABC_MJ0796_LolCDE_FtsE"/>
    <property type="match status" value="1"/>
</dbReference>
<evidence type="ECO:0000256" key="1">
    <source>
        <dbReference type="ARBA" id="ARBA00022448"/>
    </source>
</evidence>
<dbReference type="AlphaFoldDB" id="A0A2N3RCR9"/>
<dbReference type="SMART" id="SM00382">
    <property type="entry name" value="AAA"/>
    <property type="match status" value="1"/>
</dbReference>
<name>A0A2N3RCR9_9BIFI</name>
<dbReference type="PROSITE" id="PS00211">
    <property type="entry name" value="ABC_TRANSPORTER_1"/>
    <property type="match status" value="1"/>
</dbReference>
<dbReference type="GO" id="GO:0098796">
    <property type="term" value="C:membrane protein complex"/>
    <property type="evidence" value="ECO:0007669"/>
    <property type="project" value="UniProtKB-ARBA"/>
</dbReference>
<dbReference type="Proteomes" id="UP000233731">
    <property type="component" value="Unassembled WGS sequence"/>
</dbReference>
<feature type="region of interest" description="Disordered" evidence="4">
    <location>
        <begin position="256"/>
        <end position="277"/>
    </location>
</feature>
<dbReference type="GO" id="GO:0022857">
    <property type="term" value="F:transmembrane transporter activity"/>
    <property type="evidence" value="ECO:0007669"/>
    <property type="project" value="TreeGrafter"/>
</dbReference>
<gene>
    <name evidence="6" type="ORF">CQR44_0237</name>
</gene>
<keyword evidence="1" id="KW-0813">Transport</keyword>
<dbReference type="PROSITE" id="PS50893">
    <property type="entry name" value="ABC_TRANSPORTER_2"/>
    <property type="match status" value="1"/>
</dbReference>
<organism evidence="6 7">
    <name type="scientific">Bifidobacterium asteroides</name>
    <dbReference type="NCBI Taxonomy" id="1684"/>
    <lineage>
        <taxon>Bacteria</taxon>
        <taxon>Bacillati</taxon>
        <taxon>Actinomycetota</taxon>
        <taxon>Actinomycetes</taxon>
        <taxon>Bifidobacteriales</taxon>
        <taxon>Bifidobacteriaceae</taxon>
        <taxon>Bifidobacterium</taxon>
    </lineage>
</organism>